<name>A0A0G4J8L8_PLABS</name>
<dbReference type="EMBL" id="CDSF01000155">
    <property type="protein sequence ID" value="CEP03930.1"/>
    <property type="molecule type" value="Genomic_DNA"/>
</dbReference>
<dbReference type="OrthoDB" id="298344at2759"/>
<geneLocation type="mitochondrion" evidence="7"/>
<keyword evidence="2" id="KW-0805">Transcription regulation</keyword>
<keyword evidence="3" id="KW-0804">Transcription</keyword>
<sequence>MSAGMPNSGAVPPGIDLSGAAFANDMPFGAPHVYQDPVVGMALAILNYMRSDGVLDAGLHASAQHLLRHTDHAARAFVSIADPSMRVRWLLDCIRTSAAPAPSPAIPVQHAPYPDFVFNTNAMVPSPLVASTLQAPFTLQRPKPVVTASGLRLTPKTGVVVGAGGSSCHHCKNRRPASQLRLCANRIRSMSASSKKPICRKKFCERCLEKFAYDIRMDTSSRWECPACTGTCVCAVCKRKSSPPHADQDGAAVASTHAFGVTNHAAGVPFTSAFWDTDHMHELSPAGALQLP</sequence>
<comment type="subcellular location">
    <subcellularLocation>
        <location evidence="1">Nucleus</location>
    </subcellularLocation>
</comment>
<reference evidence="6 8" key="1">
    <citation type="submission" date="2015-02" db="EMBL/GenBank/DDBJ databases">
        <authorList>
            <person name="Chooi Y.-H."/>
        </authorList>
    </citation>
    <scope>NUCLEOTIDE SEQUENCE [LARGE SCALE GENOMIC DNA]</scope>
    <source>
        <strain evidence="6">E3</strain>
    </source>
</reference>
<evidence type="ECO:0000313" key="6">
    <source>
        <dbReference type="EMBL" id="CEP03930.1"/>
    </source>
</evidence>
<dbReference type="Proteomes" id="UP000039324">
    <property type="component" value="Unassembled WGS sequence"/>
</dbReference>
<dbReference type="AlphaFoldDB" id="A0A0G4J8L8"/>
<keyword evidence="8" id="KW-1185">Reference proteome</keyword>
<reference evidence="7 9" key="2">
    <citation type="submission" date="2018-03" db="EMBL/GenBank/DDBJ databases">
        <authorList>
            <person name="Fogelqvist J."/>
        </authorList>
    </citation>
    <scope>NUCLEOTIDE SEQUENCE [LARGE SCALE GENOMIC DNA]</scope>
</reference>
<keyword evidence="4" id="KW-0539">Nucleus</keyword>
<evidence type="ECO:0000256" key="1">
    <source>
        <dbReference type="ARBA" id="ARBA00004123"/>
    </source>
</evidence>
<evidence type="ECO:0000256" key="4">
    <source>
        <dbReference type="ARBA" id="ARBA00023242"/>
    </source>
</evidence>
<dbReference type="GO" id="GO:0005634">
    <property type="term" value="C:nucleus"/>
    <property type="evidence" value="ECO:0007669"/>
    <property type="project" value="UniProtKB-SubCell"/>
</dbReference>
<proteinExistence type="predicted"/>
<evidence type="ECO:0000259" key="5">
    <source>
        <dbReference type="Pfam" id="PF10497"/>
    </source>
</evidence>
<accession>A0A0G4J8L8</accession>
<evidence type="ECO:0000313" key="8">
    <source>
        <dbReference type="Proteomes" id="UP000039324"/>
    </source>
</evidence>
<keyword evidence="7" id="KW-0496">Mitochondrion</keyword>
<dbReference type="Proteomes" id="UP000290189">
    <property type="component" value="Unassembled WGS sequence"/>
</dbReference>
<evidence type="ECO:0000313" key="7">
    <source>
        <dbReference type="EMBL" id="SPQ99890.1"/>
    </source>
</evidence>
<evidence type="ECO:0000256" key="2">
    <source>
        <dbReference type="ARBA" id="ARBA00023015"/>
    </source>
</evidence>
<dbReference type="InterPro" id="IPR018866">
    <property type="entry name" value="Znf-4CXXC_R1"/>
</dbReference>
<feature type="domain" description="Zinc-finger" evidence="5">
    <location>
        <begin position="165"/>
        <end position="243"/>
    </location>
</feature>
<gene>
    <name evidence="6" type="ORF">PBRA_003537</name>
    <name evidence="7" type="ORF">PLBR_LOCUS7105</name>
</gene>
<evidence type="ECO:0000313" key="9">
    <source>
        <dbReference type="Proteomes" id="UP000290189"/>
    </source>
</evidence>
<dbReference type="EMBL" id="OVEO01000012">
    <property type="protein sequence ID" value="SPQ99890.1"/>
    <property type="molecule type" value="Genomic_DNA"/>
</dbReference>
<organism evidence="6 8">
    <name type="scientific">Plasmodiophora brassicae</name>
    <name type="common">Clubroot disease agent</name>
    <dbReference type="NCBI Taxonomy" id="37360"/>
    <lineage>
        <taxon>Eukaryota</taxon>
        <taxon>Sar</taxon>
        <taxon>Rhizaria</taxon>
        <taxon>Endomyxa</taxon>
        <taxon>Phytomyxea</taxon>
        <taxon>Plasmodiophorida</taxon>
        <taxon>Plasmodiophoridae</taxon>
        <taxon>Plasmodiophora</taxon>
    </lineage>
</organism>
<dbReference type="Pfam" id="PF10497">
    <property type="entry name" value="zf-4CXXC_R1"/>
    <property type="match status" value="1"/>
</dbReference>
<evidence type="ECO:0000256" key="3">
    <source>
        <dbReference type="ARBA" id="ARBA00023163"/>
    </source>
</evidence>
<protein>
    <recommendedName>
        <fullName evidence="5">Zinc-finger domain-containing protein</fullName>
    </recommendedName>
</protein>